<dbReference type="FunFam" id="4.10.400.10:FF:000045">
    <property type="entry name" value="Low-density lipoprotein receptor-related protein 2"/>
    <property type="match status" value="1"/>
</dbReference>
<dbReference type="KEGG" id="bfo:118406362"/>
<keyword evidence="6" id="KW-1133">Transmembrane helix</keyword>
<evidence type="ECO:0000256" key="13">
    <source>
        <dbReference type="SAM" id="MobiDB-lite"/>
    </source>
</evidence>
<feature type="chain" id="PRO_5044698750" evidence="14">
    <location>
        <begin position="25"/>
        <end position="3228"/>
    </location>
</feature>
<dbReference type="GO" id="GO:0016020">
    <property type="term" value="C:membrane"/>
    <property type="evidence" value="ECO:0007669"/>
    <property type="project" value="UniProtKB-SubCell"/>
</dbReference>
<dbReference type="PROSITE" id="PS50068">
    <property type="entry name" value="LDLRA_2"/>
    <property type="match status" value="2"/>
</dbReference>
<feature type="disulfide bond" evidence="11">
    <location>
        <begin position="3114"/>
        <end position="3129"/>
    </location>
</feature>
<dbReference type="PROSITE" id="PS01209">
    <property type="entry name" value="LDLRA_1"/>
    <property type="match status" value="1"/>
</dbReference>
<dbReference type="RefSeq" id="XP_035662222.1">
    <property type="nucleotide sequence ID" value="XM_035806329.1"/>
</dbReference>
<evidence type="ECO:0000256" key="5">
    <source>
        <dbReference type="ARBA" id="ARBA00022737"/>
    </source>
</evidence>
<keyword evidence="8 11" id="KW-1015">Disulfide bond</keyword>
<feature type="region of interest" description="Disordered" evidence="13">
    <location>
        <begin position="3181"/>
        <end position="3228"/>
    </location>
</feature>
<dbReference type="RefSeq" id="XP_035662221.1">
    <property type="nucleotide sequence ID" value="XM_035806328.1"/>
</dbReference>
<keyword evidence="3" id="KW-0812">Transmembrane</keyword>
<feature type="compositionally biased region" description="Polar residues" evidence="13">
    <location>
        <begin position="2442"/>
        <end position="2456"/>
    </location>
</feature>
<evidence type="ECO:0000256" key="1">
    <source>
        <dbReference type="ARBA" id="ARBA00004167"/>
    </source>
</evidence>
<dbReference type="Pfam" id="PF00057">
    <property type="entry name" value="Ldl_recept_a"/>
    <property type="match status" value="2"/>
</dbReference>
<dbReference type="InterPro" id="IPR023415">
    <property type="entry name" value="LDLR_class-A_CS"/>
</dbReference>
<evidence type="ECO:0000256" key="4">
    <source>
        <dbReference type="ARBA" id="ARBA00022729"/>
    </source>
</evidence>
<organism evidence="15 17">
    <name type="scientific">Branchiostoma floridae</name>
    <name type="common">Florida lancelet</name>
    <name type="synonym">Amphioxus</name>
    <dbReference type="NCBI Taxonomy" id="7739"/>
    <lineage>
        <taxon>Eukaryota</taxon>
        <taxon>Metazoa</taxon>
        <taxon>Chordata</taxon>
        <taxon>Cephalochordata</taxon>
        <taxon>Leptocardii</taxon>
        <taxon>Amphioxiformes</taxon>
        <taxon>Branchiostomatidae</taxon>
        <taxon>Branchiostoma</taxon>
    </lineage>
</organism>
<comment type="subcellular location">
    <subcellularLocation>
        <location evidence="2">Endomembrane system</location>
    </subcellularLocation>
    <subcellularLocation>
        <location evidence="1">Membrane</location>
        <topology evidence="1">Single-pass membrane protein</topology>
    </subcellularLocation>
</comment>
<feature type="signal peptide" evidence="14">
    <location>
        <begin position="1"/>
        <end position="24"/>
    </location>
</feature>
<feature type="disulfide bond" evidence="11">
    <location>
        <begin position="3055"/>
        <end position="3067"/>
    </location>
</feature>
<dbReference type="OMA" id="NDEQETH"/>
<evidence type="ECO:0000313" key="17">
    <source>
        <dbReference type="RefSeq" id="XP_035662222.1"/>
    </source>
</evidence>
<feature type="region of interest" description="Disordered" evidence="13">
    <location>
        <begin position="27"/>
        <end position="78"/>
    </location>
</feature>
<dbReference type="Proteomes" id="UP000001554">
    <property type="component" value="Chromosome 19"/>
</dbReference>
<dbReference type="SUPFAM" id="SSF57424">
    <property type="entry name" value="LDL receptor-like module"/>
    <property type="match status" value="2"/>
</dbReference>
<keyword evidence="5" id="KW-0677">Repeat</keyword>
<comment type="caution">
    <text evidence="11">Lacks conserved residue(s) required for the propagation of feature annotation.</text>
</comment>
<feature type="coiled-coil region" evidence="12">
    <location>
        <begin position="468"/>
        <end position="555"/>
    </location>
</feature>
<evidence type="ECO:0000256" key="14">
    <source>
        <dbReference type="SAM" id="SignalP"/>
    </source>
</evidence>
<feature type="region of interest" description="Disordered" evidence="13">
    <location>
        <begin position="2790"/>
        <end position="2830"/>
    </location>
</feature>
<protein>
    <submittedName>
        <fullName evidence="16 17">Uncharacterized protein LOC118406362 isoform X1</fullName>
    </submittedName>
</protein>
<evidence type="ECO:0000256" key="6">
    <source>
        <dbReference type="ARBA" id="ARBA00022989"/>
    </source>
</evidence>
<evidence type="ECO:0000256" key="9">
    <source>
        <dbReference type="ARBA" id="ARBA00023170"/>
    </source>
</evidence>
<dbReference type="OrthoDB" id="9990982at2759"/>
<dbReference type="GeneID" id="118406362"/>
<evidence type="ECO:0000256" key="10">
    <source>
        <dbReference type="ARBA" id="ARBA00023180"/>
    </source>
</evidence>
<dbReference type="CDD" id="cd00112">
    <property type="entry name" value="LDLa"/>
    <property type="match status" value="2"/>
</dbReference>
<dbReference type="PANTHER" id="PTHR23159:SF31">
    <property type="entry name" value="CENTROSOME-ASSOCIATED PROTEIN CEP250 ISOFORM X1"/>
    <property type="match status" value="1"/>
</dbReference>
<keyword evidence="9" id="KW-0675">Receptor</keyword>
<feature type="region of interest" description="Disordered" evidence="13">
    <location>
        <begin position="199"/>
        <end position="222"/>
    </location>
</feature>
<feature type="coiled-coil region" evidence="12">
    <location>
        <begin position="1994"/>
        <end position="2021"/>
    </location>
</feature>
<dbReference type="PRINTS" id="PR00261">
    <property type="entry name" value="LDLRECEPTOR"/>
</dbReference>
<gene>
    <name evidence="16 17" type="primary">LOC118406362</name>
</gene>
<reference evidence="16 17" key="2">
    <citation type="submission" date="2025-04" db="UniProtKB">
        <authorList>
            <consortium name="RefSeq"/>
        </authorList>
    </citation>
    <scope>IDENTIFICATION</scope>
    <source>
        <strain evidence="16 17">S238N-H82</strain>
        <tissue evidence="16 17">Testes</tissue>
    </source>
</reference>
<accession>A0A9J7HRP8</accession>
<evidence type="ECO:0000256" key="11">
    <source>
        <dbReference type="PROSITE-ProRule" id="PRU00124"/>
    </source>
</evidence>
<feature type="disulfide bond" evidence="11">
    <location>
        <begin position="3074"/>
        <end position="3089"/>
    </location>
</feature>
<feature type="compositionally biased region" description="Polar residues" evidence="13">
    <location>
        <begin position="45"/>
        <end position="66"/>
    </location>
</feature>
<evidence type="ECO:0000256" key="3">
    <source>
        <dbReference type="ARBA" id="ARBA00022692"/>
    </source>
</evidence>
<feature type="compositionally biased region" description="Basic and acidic residues" evidence="13">
    <location>
        <begin position="2430"/>
        <end position="2441"/>
    </location>
</feature>
<evidence type="ECO:0000313" key="15">
    <source>
        <dbReference type="Proteomes" id="UP000001554"/>
    </source>
</evidence>
<feature type="region of interest" description="Disordered" evidence="13">
    <location>
        <begin position="2430"/>
        <end position="2456"/>
    </location>
</feature>
<feature type="region of interest" description="Disordered" evidence="13">
    <location>
        <begin position="3018"/>
        <end position="3040"/>
    </location>
</feature>
<dbReference type="Gene3D" id="1.20.5.340">
    <property type="match status" value="1"/>
</dbReference>
<feature type="compositionally biased region" description="Polar residues" evidence="13">
    <location>
        <begin position="2819"/>
        <end position="2830"/>
    </location>
</feature>
<keyword evidence="4 14" id="KW-0732">Signal</keyword>
<feature type="compositionally biased region" description="Basic and acidic residues" evidence="13">
    <location>
        <begin position="3197"/>
        <end position="3217"/>
    </location>
</feature>
<keyword evidence="10" id="KW-0325">Glycoprotein</keyword>
<feature type="compositionally biased region" description="Basic and acidic residues" evidence="13">
    <location>
        <begin position="202"/>
        <end position="218"/>
    </location>
</feature>
<keyword evidence="12" id="KW-0175">Coiled coil</keyword>
<dbReference type="InterPro" id="IPR002172">
    <property type="entry name" value="LDrepeatLR_classA_rpt"/>
</dbReference>
<proteinExistence type="predicted"/>
<dbReference type="GO" id="GO:0012505">
    <property type="term" value="C:endomembrane system"/>
    <property type="evidence" value="ECO:0007669"/>
    <property type="project" value="UniProtKB-SubCell"/>
</dbReference>
<sequence>MNRYRSISRYVVLWMLCWGVRTKAQGSQVTPDNLIGPPRSDGAALQSSDHSLSGKDNPQVRTTSETVDADDVTTEKSSSVTDEKFARIETLLNHVLSRVSRTERENSNLRALVSSSVRENRELKLTVEKSQRQLRDMVSASMRKSRDIQRSNSELQRTNKRLITYLHTRWKPEEEDPGGGYRGNQTIGEDSFEVGQIPHKSLHPDHTVLQRREKRSAGGDDEDVDVKVDDIISAQQMHTSRVKRQASWIITVANHTTWLQQVEALVRGNVIKVEAMQGDVSQLRQMNTEMQASLITYVSTVSDMGGDVENNRNRIHRLQDGMTKMGVAIRNLERRLYTGSQSAGQVVQGGDTSEVTARLTELEKSVKVLQIKSSQFSSVQISELQRKVSELGDAVTRMENQGSLSLISSGGINVDDTDEKMEAVPSKIISNSQYVEMYRRISGLEQTVNTLRASVGGGREPSGVREVISQLRNRLVNLERQVQAFAGRGGGGGGNFAPSSALDQALTRLERVEQSLTVLQGQVGSAGGGGDVAGLRQLRERVTDVENNINRIRSQVVSTGSQSISTSEITDLQLKVSALDETFRSYQPLLLKLADVDTRLRDLESSGTQGSSGPDVGTAIVSRIRTRIGRLEQGMFGRILSGYSQDPVSNKMKQEIDKNRGLIESYTTLVPEVQQLQRHMDRVQSNSNRHATSIAELQDRTETMSQRLNELDGFYRQNRLRSRLSSIQTGAVNTTALRKLRLEVSALQGSVFRLLESANRMDDLEEKMDTMELTVLGAATQVTKTEVDQIRTTVGKLQEETLQWGDDWSEVQTKLADLELRLRTMKGTVDILETKSIRPPDPVPDQKLTEESARQLSTVTESLSTVQLKVNSMENLITEYVSKVTGLDIKSSRIHEVMASQSNLIGDLDDKTRDMWDTVETAKQDVIRVKRDMLTLQQKMKFQTSLVSKLNASLGNQNSAMSQLFNNMDVQNNQISDFEKALGDAKASQSQIESSVRNSATLLSRLAEKVDTLQATQPVRGSISSGASLIPVSAQREVRDQLNPIKRTISNHSRQLFEMRQSVDDVRRLLRSHSDEMTRLSNTEGEMSGRLAKQMTMILNLESSSEAYTKSVSKQRDAVDQLKGQVKSHDKTLGKLRQSSASQDVGIQNLQKIVNGHTIQMLNTSSLLGNHSQQIGALKGASYKLELDFKNHSKVLTLMALRDDNIEDSIADQALNLGRMRNNLQTLQRETYTHFAEYEQLASSIDNLDGSYVTRSELRKKLYEIDNNSKNHNSSIMLLQRENREQFSVLDKHSLFIRDVRNLLEEKADVSNIMDIIQREARGDLMRLHNVSEAHSAEIRALQDARDQHSDGIYKTQTSLTTVGDDIRMLREDLGAIEITMTSHTDSLGRLATLASTATDGRQSLNLTVLELDRKTRKHSDTLQTLGRIVSVLESISDNHEATIRDQDTGLTSLKVEATRTQRALQNLTKTDILLEKRVARLRTTQIEHNAAISRLSLQTSTVETSLSEQYNTIADLKMEDVEIKDSVVQVAVAMGKMNDTVIEHSRDIRELLKSSSSEQSRVSNFERVLSTQIEAISSLGSSVQNYTTLNAFLSSRLKIENRLYELGNGLLYVNNTLYNYARRIQTMEGETSTSRRRISQHNADLRELKTFEKRAEKDIEDQLSMIYRIEEDLESVDYVVNNHVNMIEELESTAGNHTSLLLGLDNKARYISADIISLDRSLKKQNDVISRLTNTTTLHADSLAQAQEAARRLRLFIRNNTEAIGGVGRRVQQVAQLVKSNTLKISSLEQKDSQFESDISGLDLMLSQEQRRSDEVEERVRELTVDDSFLRTRQNRFSGEMFNLNTTLFRLRKDHKSLEDIVSRLRTVSTVRHVVMEEQFRNITDRTAVNYQLIGGLNFSITEIDTTLENHSNWFNLLKSQLSAHDRRMRTNDRRIIIQGSSIEKLQSRATDLGESFTSAGQAITDLRTDVEGTFNDLNIRTQAEFKRRDSAIANLTQDIRNHTAEIRNSQEVDRQLRQEDGRLRDLLGEYLTVINRHETGLSEQSNGITYLRTLIRTQQALTGNHTQALTRLKLRDRVLENAIDEIKLVFLPNDAIGIGNNLLSSASDLRNPFTQITRLEDKLDTISTSVTQQSRDITQLEEAGAQVKDDLYEHVAQYQKSDRRLSTAVSRLQEHVANVRNATREQDTKLYQLESLGEMLESVLNDNINTVSDIQDRISNIGDDIREQNVTLQDFQYKMGLLDKKDIDLNRLINVLQVRNRKQESTLVEHTASLSGLARRARNHENSIRSGEELNQYFKQKADQHTEQIDAMKVEVGTLASKVDRTEKTLLGKSAELAVLLKDNVEATLETYASEITDWVARQGTLELQVALQNDSILSLETRTDRLQANSKDHSKDLQQLVPLADELRKDMNRARIDLVELERNGKKMTSRVERHTEEISNLQDKSDQQGGMLNDQATNINTLTLEQRNFRVAMNNRTTDILELRRQLQLLEAGDENLRGGLQQVAFNLNQGMQAAQRATQRLEASMYNQTNTVYQIRTMTNSIRNELARKARQETRGERQLDLKMGLFQRTLTENTESIRTQRVKNDDQDSKILRQSDALEKLQNANSQFQSRVGNQSVWLQKIQSKADQLTSTFADLRKQFNGVDLKAERVQQGLNNQTVALQQFEFRLSDIESSAVDDGGMANQLNAKILALKSSIAQDLQEIQSQVEEIQSNAGDLRTLAGMHQRLKSEVRQVNQLFTQQRGTIGRMIQKNQQLERQIETQDESMTEMDTILYRLEQDMEQLKRDARRRPVPPQAEQSRSIDTEVDSELDSSQDQPPSSTLSLEQVVDLLRRGRRSTGDDPDSASVTASWQKMNDSIADLLENHQQDLTEVVDAMKLFRTQAESLIDKDEKLERLYESLAKKVATLVAVQKKSQGTMGNRALSRQMFKIEASMHETYDVIGRIDQQVLDIDNAIRLHHGQLAQYKHRVGRLETVLYNCTDVFAQCFPNPDDMPKHQLPLKMPVMDDQGVGRAGNVGSTDQPAEETPGQRTHRNNTIQTLYDPDQNGGCLPGEFPCASGGCIDLWWRCDHDNDCLDGSDEIDCVYPECHADQFRCAGSGRCISARWRCDGERDCRDASDETGCNEYLSAENLTRIDPDSFSLGNKVSAEDVEADTSPAQTAVFDSHSAKDIRPMKAKSVVAAEENDPEGDVGFHDNSEDTTEHARVDHEDQQVPFVELKVGG</sequence>
<keyword evidence="7" id="KW-0472">Membrane</keyword>
<keyword evidence="15" id="KW-1185">Reference proteome</keyword>
<dbReference type="PANTHER" id="PTHR23159">
    <property type="entry name" value="CENTROSOMAL PROTEIN 2"/>
    <property type="match status" value="1"/>
</dbReference>
<dbReference type="FunFam" id="4.10.400.10:FF:000034">
    <property type="entry name" value="Low-density lipoprotein receptor-related protein 2"/>
    <property type="match status" value="1"/>
</dbReference>
<dbReference type="SMART" id="SM00192">
    <property type="entry name" value="LDLa"/>
    <property type="match status" value="2"/>
</dbReference>
<name>A0A9J7HRP8_BRAFL</name>
<dbReference type="InterPro" id="IPR036055">
    <property type="entry name" value="LDL_receptor-like_sf"/>
</dbReference>
<feature type="disulfide bond" evidence="11">
    <location>
        <begin position="3062"/>
        <end position="3080"/>
    </location>
</feature>
<evidence type="ECO:0000256" key="2">
    <source>
        <dbReference type="ARBA" id="ARBA00004308"/>
    </source>
</evidence>
<evidence type="ECO:0000256" key="7">
    <source>
        <dbReference type="ARBA" id="ARBA00023136"/>
    </source>
</evidence>
<evidence type="ECO:0000256" key="12">
    <source>
        <dbReference type="SAM" id="Coils"/>
    </source>
</evidence>
<evidence type="ECO:0000313" key="16">
    <source>
        <dbReference type="RefSeq" id="XP_035662221.1"/>
    </source>
</evidence>
<dbReference type="Gene3D" id="4.10.400.10">
    <property type="entry name" value="Low-density Lipoprotein Receptor"/>
    <property type="match status" value="2"/>
</dbReference>
<reference evidence="15" key="1">
    <citation type="journal article" date="2020" name="Nat. Ecol. Evol.">
        <title>Deeply conserved synteny resolves early events in vertebrate evolution.</title>
        <authorList>
            <person name="Simakov O."/>
            <person name="Marletaz F."/>
            <person name="Yue J.X."/>
            <person name="O'Connell B."/>
            <person name="Jenkins J."/>
            <person name="Brandt A."/>
            <person name="Calef R."/>
            <person name="Tung C.H."/>
            <person name="Huang T.K."/>
            <person name="Schmutz J."/>
            <person name="Satoh N."/>
            <person name="Yu J.K."/>
            <person name="Putnam N.H."/>
            <person name="Green R.E."/>
            <person name="Rokhsar D.S."/>
        </authorList>
    </citation>
    <scope>NUCLEOTIDE SEQUENCE [LARGE SCALE GENOMIC DNA]</scope>
    <source>
        <strain evidence="15">S238N-H82</strain>
    </source>
</reference>
<evidence type="ECO:0000256" key="8">
    <source>
        <dbReference type="ARBA" id="ARBA00023157"/>
    </source>
</evidence>
<feature type="coiled-coil region" evidence="12">
    <location>
        <begin position="2699"/>
        <end position="2726"/>
    </location>
</feature>